<keyword evidence="3" id="KW-1185">Reference proteome</keyword>
<evidence type="ECO:0000313" key="2">
    <source>
        <dbReference type="EMBL" id="MPQ44480.1"/>
    </source>
</evidence>
<comment type="caution">
    <text evidence="2">The sequence shown here is derived from an EMBL/GenBank/DDBJ whole genome shotgun (WGS) entry which is preliminary data.</text>
</comment>
<dbReference type="InterPro" id="IPR001296">
    <property type="entry name" value="Glyco_trans_1"/>
</dbReference>
<gene>
    <name evidence="2" type="ORF">GBZ86_12030</name>
</gene>
<protein>
    <submittedName>
        <fullName evidence="2">Glycosyltransferase</fullName>
    </submittedName>
</protein>
<dbReference type="SUPFAM" id="SSF53756">
    <property type="entry name" value="UDP-Glycosyltransferase/glycogen phosphorylase"/>
    <property type="match status" value="1"/>
</dbReference>
<dbReference type="OrthoDB" id="9768685at2"/>
<evidence type="ECO:0000259" key="1">
    <source>
        <dbReference type="Pfam" id="PF00534"/>
    </source>
</evidence>
<sequence length="392" mass="46560">MNIGFVSVWQERGASYVTKAYLDIFLKYNNNVYVYCRGNTRYDVRWNQKYVTKGLMLNGTKINWKHFEKWIKKNNLNIIFFNEQRELAVVKKLKMRFENIKIGSYIDYYKENTVKDFIIFDFLICNTKRHFSVFSWHPQCYYVPWGTDISLFKPTDYEKSGKINFFHSAGLSNRKGTNILYKAFIEGGLYKKSNLIIHTQHPIEKSGISKEEAKKYNIKIIEKTITAPGLYSNYDVYVYPTMLDGLGLTIYEALACGLPVITSNEPPMNEIINNNIGKLVDIKIKRCRYDAYYWPIVECDEKSLIEKMNYYIDNIEFSNDFKNNARKYAIENLNWEDRQTSIYSIFIKCKRLNTVIENKNTILKLILYKIVYIIPDYFLDKFNRLYGWMKSK</sequence>
<dbReference type="GO" id="GO:0016757">
    <property type="term" value="F:glycosyltransferase activity"/>
    <property type="evidence" value="ECO:0007669"/>
    <property type="project" value="InterPro"/>
</dbReference>
<feature type="domain" description="Glycosyl transferase family 1" evidence="1">
    <location>
        <begin position="167"/>
        <end position="327"/>
    </location>
</feature>
<organism evidence="2 3">
    <name type="scientific">Clostridium tarantellae</name>
    <dbReference type="NCBI Taxonomy" id="39493"/>
    <lineage>
        <taxon>Bacteria</taxon>
        <taxon>Bacillati</taxon>
        <taxon>Bacillota</taxon>
        <taxon>Clostridia</taxon>
        <taxon>Eubacteriales</taxon>
        <taxon>Clostridiaceae</taxon>
        <taxon>Clostridium</taxon>
    </lineage>
</organism>
<accession>A0A6I1MND9</accession>
<name>A0A6I1MND9_9CLOT</name>
<dbReference type="RefSeq" id="WP_152890989.1">
    <property type="nucleotide sequence ID" value="NZ_WHJC01000226.1"/>
</dbReference>
<dbReference type="EMBL" id="WHJC01000226">
    <property type="protein sequence ID" value="MPQ44480.1"/>
    <property type="molecule type" value="Genomic_DNA"/>
</dbReference>
<dbReference type="AlphaFoldDB" id="A0A6I1MND9"/>
<dbReference type="Proteomes" id="UP000430345">
    <property type="component" value="Unassembled WGS sequence"/>
</dbReference>
<proteinExistence type="predicted"/>
<evidence type="ECO:0000313" key="3">
    <source>
        <dbReference type="Proteomes" id="UP000430345"/>
    </source>
</evidence>
<dbReference type="Pfam" id="PF00534">
    <property type="entry name" value="Glycos_transf_1"/>
    <property type="match status" value="1"/>
</dbReference>
<keyword evidence="2" id="KW-0808">Transferase</keyword>
<reference evidence="2 3" key="1">
    <citation type="submission" date="2019-10" db="EMBL/GenBank/DDBJ databases">
        <title>The Genome Sequence of Clostridium tarantellae Isolated from Fish Brain.</title>
        <authorList>
            <person name="Bano L."/>
            <person name="Kiel M."/>
            <person name="Sales G."/>
            <person name="Doxey A.C."/>
            <person name="Mansfield M.J."/>
            <person name="Schiavone M."/>
            <person name="Rossetto O."/>
            <person name="Pirazzini M."/>
            <person name="Dobrindt U."/>
            <person name="Montecucco C."/>
        </authorList>
    </citation>
    <scope>NUCLEOTIDE SEQUENCE [LARGE SCALE GENOMIC DNA]</scope>
    <source>
        <strain evidence="2 3">DSM 3997</strain>
    </source>
</reference>
<dbReference type="PANTHER" id="PTHR46656">
    <property type="entry name" value="PUTATIVE-RELATED"/>
    <property type="match status" value="1"/>
</dbReference>
<dbReference type="PANTHER" id="PTHR46656:SF3">
    <property type="entry name" value="PUTATIVE-RELATED"/>
    <property type="match status" value="1"/>
</dbReference>
<dbReference type="Gene3D" id="3.40.50.2000">
    <property type="entry name" value="Glycogen Phosphorylase B"/>
    <property type="match status" value="1"/>
</dbReference>